<evidence type="ECO:0000313" key="1">
    <source>
        <dbReference type="EMBL" id="MFC0213421.1"/>
    </source>
</evidence>
<dbReference type="InterPro" id="IPR020216">
    <property type="entry name" value="Uncharacterised_YncE"/>
</dbReference>
<gene>
    <name evidence="1" type="ORF">ACFFK0_13310</name>
</gene>
<dbReference type="EMBL" id="JBHLWN010000050">
    <property type="protein sequence ID" value="MFC0213421.1"/>
    <property type="molecule type" value="Genomic_DNA"/>
</dbReference>
<dbReference type="RefSeq" id="WP_377470730.1">
    <property type="nucleotide sequence ID" value="NZ_JBHLWN010000050.1"/>
</dbReference>
<proteinExistence type="predicted"/>
<dbReference type="Pfam" id="PF10903">
    <property type="entry name" value="DUF2691"/>
    <property type="match status" value="1"/>
</dbReference>
<accession>A0ABV6DLB4</accession>
<comment type="caution">
    <text evidence="1">The sequence shown here is derived from an EMBL/GenBank/DDBJ whole genome shotgun (WGS) entry which is preliminary data.</text>
</comment>
<dbReference type="Proteomes" id="UP001589776">
    <property type="component" value="Unassembled WGS sequence"/>
</dbReference>
<keyword evidence="2" id="KW-1185">Reference proteome</keyword>
<evidence type="ECO:0000313" key="2">
    <source>
        <dbReference type="Proteomes" id="UP001589776"/>
    </source>
</evidence>
<protein>
    <submittedName>
        <fullName evidence="1">DUF2691 family protein</fullName>
    </submittedName>
</protein>
<sequence>MIRGIRFELPNPYGRILGDILKPLHAADFRWYIGGVT</sequence>
<reference evidence="1 2" key="1">
    <citation type="submission" date="2024-09" db="EMBL/GenBank/DDBJ databases">
        <authorList>
            <person name="Sun Q."/>
            <person name="Mori K."/>
        </authorList>
    </citation>
    <scope>NUCLEOTIDE SEQUENCE [LARGE SCALE GENOMIC DNA]</scope>
    <source>
        <strain evidence="1 2">CCM 7759</strain>
    </source>
</reference>
<name>A0ABV6DLB4_9BACL</name>
<organism evidence="1 2">
    <name type="scientific">Paenibacillus chartarius</name>
    <dbReference type="NCBI Taxonomy" id="747481"/>
    <lineage>
        <taxon>Bacteria</taxon>
        <taxon>Bacillati</taxon>
        <taxon>Bacillota</taxon>
        <taxon>Bacilli</taxon>
        <taxon>Bacillales</taxon>
        <taxon>Paenibacillaceae</taxon>
        <taxon>Paenibacillus</taxon>
    </lineage>
</organism>